<dbReference type="PANTHER" id="PTHR21310:SF58">
    <property type="entry name" value="AMINOGLYCOSIDE PHOSPHOTRANSFERASE DOMAIN-CONTAINING PROTEIN"/>
    <property type="match status" value="1"/>
</dbReference>
<evidence type="ECO:0000313" key="3">
    <source>
        <dbReference type="Proteomes" id="UP001220324"/>
    </source>
</evidence>
<organism evidence="2 3">
    <name type="scientific">Penicillium frequentans</name>
    <dbReference type="NCBI Taxonomy" id="3151616"/>
    <lineage>
        <taxon>Eukaryota</taxon>
        <taxon>Fungi</taxon>
        <taxon>Dikarya</taxon>
        <taxon>Ascomycota</taxon>
        <taxon>Pezizomycotina</taxon>
        <taxon>Eurotiomycetes</taxon>
        <taxon>Eurotiomycetidae</taxon>
        <taxon>Eurotiales</taxon>
        <taxon>Aspergillaceae</taxon>
        <taxon>Penicillium</taxon>
    </lineage>
</organism>
<protein>
    <recommendedName>
        <fullName evidence="1">Aminoglycoside phosphotransferase domain-containing protein</fullName>
    </recommendedName>
</protein>
<dbReference type="InterPro" id="IPR051678">
    <property type="entry name" value="AGP_Transferase"/>
</dbReference>
<dbReference type="Gene3D" id="3.90.1200.10">
    <property type="match status" value="1"/>
</dbReference>
<dbReference type="InterPro" id="IPR002575">
    <property type="entry name" value="Aminoglycoside_PTrfase"/>
</dbReference>
<gene>
    <name evidence="2" type="ORF">N7494_010628</name>
</gene>
<comment type="caution">
    <text evidence="2">The sequence shown here is derived from an EMBL/GenBank/DDBJ whole genome shotgun (WGS) entry which is preliminary data.</text>
</comment>
<sequence length="287" mass="32972">MECHRVTTPDKSYPTTWKDGDLWYCIGPKTGESTLARAEANDFPLIHKTGNQSAVWAIGNNAICKVHPWIPNMTQESEIIQFVREHVPDIPIPEVIHSWVDGDRSFLVLRRVEGTTLRDAWETMTINQQKSMVDEVAGYCDIMASLQSERIENVTGGAVRESYLAEHPCDLLGPLSVSESKKYFFRDDFEQNPKIGNSFHFYHSDLGPGNIMVHNNRVSAIIDWESAGFYPHFWISTKPSVSPGFDFDPPTPGVENFEWRRLLRTKLQELGYPRYADWYMKWRGIET</sequence>
<proteinExistence type="predicted"/>
<dbReference type="SUPFAM" id="SSF56112">
    <property type="entry name" value="Protein kinase-like (PK-like)"/>
    <property type="match status" value="1"/>
</dbReference>
<dbReference type="CDD" id="cd05120">
    <property type="entry name" value="APH_ChoK_like"/>
    <property type="match status" value="1"/>
</dbReference>
<dbReference type="PANTHER" id="PTHR21310">
    <property type="entry name" value="AMINOGLYCOSIDE PHOSPHOTRANSFERASE-RELATED-RELATED"/>
    <property type="match status" value="1"/>
</dbReference>
<evidence type="ECO:0000313" key="2">
    <source>
        <dbReference type="EMBL" id="KAJ5523978.1"/>
    </source>
</evidence>
<accession>A0AAD6CI52</accession>
<feature type="domain" description="Aminoglycoside phosphotransferase" evidence="1">
    <location>
        <begin position="71"/>
        <end position="231"/>
    </location>
</feature>
<keyword evidence="3" id="KW-1185">Reference proteome</keyword>
<reference evidence="2 3" key="1">
    <citation type="journal article" date="2023" name="IMA Fungus">
        <title>Comparative genomic study of the Penicillium genus elucidates a diverse pangenome and 15 lateral gene transfer events.</title>
        <authorList>
            <person name="Petersen C."/>
            <person name="Sorensen T."/>
            <person name="Nielsen M.R."/>
            <person name="Sondergaard T.E."/>
            <person name="Sorensen J.L."/>
            <person name="Fitzpatrick D.A."/>
            <person name="Frisvad J.C."/>
            <person name="Nielsen K.L."/>
        </authorList>
    </citation>
    <scope>NUCLEOTIDE SEQUENCE [LARGE SCALE GENOMIC DNA]</scope>
    <source>
        <strain evidence="2 3">IBT 35679</strain>
    </source>
</reference>
<dbReference type="EMBL" id="JAQIZZ010000008">
    <property type="protein sequence ID" value="KAJ5523978.1"/>
    <property type="molecule type" value="Genomic_DNA"/>
</dbReference>
<dbReference type="AlphaFoldDB" id="A0AAD6CI52"/>
<name>A0AAD6CI52_9EURO</name>
<dbReference type="Proteomes" id="UP001220324">
    <property type="component" value="Unassembled WGS sequence"/>
</dbReference>
<evidence type="ECO:0000259" key="1">
    <source>
        <dbReference type="Pfam" id="PF01636"/>
    </source>
</evidence>
<dbReference type="InterPro" id="IPR011009">
    <property type="entry name" value="Kinase-like_dom_sf"/>
</dbReference>
<dbReference type="Pfam" id="PF01636">
    <property type="entry name" value="APH"/>
    <property type="match status" value="1"/>
</dbReference>